<accession>A0A068NXG1</accession>
<name>A0A068NXG1_FIMGI</name>
<dbReference type="STRING" id="661478.OP10G_4654"/>
<dbReference type="EMBL" id="CP007139">
    <property type="protein sequence ID" value="AIE88022.1"/>
    <property type="molecule type" value="Genomic_DNA"/>
</dbReference>
<dbReference type="KEGG" id="fgi:OP10G_4654"/>
<dbReference type="Proteomes" id="UP000027982">
    <property type="component" value="Chromosome"/>
</dbReference>
<dbReference type="AlphaFoldDB" id="A0A068NXG1"/>
<evidence type="ECO:0000256" key="1">
    <source>
        <dbReference type="SAM" id="MobiDB-lite"/>
    </source>
</evidence>
<protein>
    <submittedName>
        <fullName evidence="2">Uncharacterized protein</fullName>
    </submittedName>
</protein>
<proteinExistence type="predicted"/>
<dbReference type="RefSeq" id="WP_025228108.1">
    <property type="nucleotide sequence ID" value="NZ_CP007139.1"/>
</dbReference>
<gene>
    <name evidence="2" type="ORF">OP10G_4654</name>
</gene>
<reference evidence="2 3" key="1">
    <citation type="journal article" date="2014" name="PLoS ONE">
        <title>The first complete genome sequence of the class fimbriimonadia in the phylum armatimonadetes.</title>
        <authorList>
            <person name="Hu Z.Y."/>
            <person name="Wang Y.Z."/>
            <person name="Im W.T."/>
            <person name="Wang S.Y."/>
            <person name="Zhao G.P."/>
            <person name="Zheng H.J."/>
            <person name="Quan Z.X."/>
        </authorList>
    </citation>
    <scope>NUCLEOTIDE SEQUENCE [LARGE SCALE GENOMIC DNA]</scope>
    <source>
        <strain evidence="2">Gsoil 348</strain>
    </source>
</reference>
<evidence type="ECO:0000313" key="3">
    <source>
        <dbReference type="Proteomes" id="UP000027982"/>
    </source>
</evidence>
<dbReference type="HOGENOM" id="CLU_2023304_0_0_0"/>
<feature type="region of interest" description="Disordered" evidence="1">
    <location>
        <begin position="1"/>
        <end position="23"/>
    </location>
</feature>
<feature type="compositionally biased region" description="Pro residues" evidence="1">
    <location>
        <begin position="1"/>
        <end position="10"/>
    </location>
</feature>
<keyword evidence="3" id="KW-1185">Reference proteome</keyword>
<evidence type="ECO:0000313" key="2">
    <source>
        <dbReference type="EMBL" id="AIE88022.1"/>
    </source>
</evidence>
<sequence>MRPPLGPPPGRTTFDSRPGDHDEPLHKRIADSVQEVVNACKYAEPDDVPYLNRLIHQRKRLVEQELSMLRMMAPVVMPPLISNLYMLDFLNEDNDLERVYVRLLEDLDLAAERIANLGERNG</sequence>
<organism evidence="2 3">
    <name type="scientific">Fimbriimonas ginsengisoli Gsoil 348</name>
    <dbReference type="NCBI Taxonomy" id="661478"/>
    <lineage>
        <taxon>Bacteria</taxon>
        <taxon>Bacillati</taxon>
        <taxon>Armatimonadota</taxon>
        <taxon>Fimbriimonadia</taxon>
        <taxon>Fimbriimonadales</taxon>
        <taxon>Fimbriimonadaceae</taxon>
        <taxon>Fimbriimonas</taxon>
    </lineage>
</organism>